<keyword evidence="2" id="KW-1185">Reference proteome</keyword>
<dbReference type="OrthoDB" id="5737974at2"/>
<name>A0A3N2DNM2_9GAMM</name>
<evidence type="ECO:0000313" key="2">
    <source>
        <dbReference type="Proteomes" id="UP000275394"/>
    </source>
</evidence>
<dbReference type="AlphaFoldDB" id="A0A3N2DNM2"/>
<protein>
    <submittedName>
        <fullName evidence="1">Uncharacterized protein</fullName>
    </submittedName>
</protein>
<evidence type="ECO:0000313" key="1">
    <source>
        <dbReference type="EMBL" id="ROS01403.1"/>
    </source>
</evidence>
<comment type="caution">
    <text evidence="1">The sequence shown here is derived from an EMBL/GenBank/DDBJ whole genome shotgun (WGS) entry which is preliminary data.</text>
</comment>
<accession>A0A3N2DNM2</accession>
<proteinExistence type="predicted"/>
<dbReference type="EMBL" id="RKHR01000004">
    <property type="protein sequence ID" value="ROS01403.1"/>
    <property type="molecule type" value="Genomic_DNA"/>
</dbReference>
<reference evidence="1 2" key="1">
    <citation type="submission" date="2018-11" db="EMBL/GenBank/DDBJ databases">
        <title>Genomic Encyclopedia of Type Strains, Phase IV (KMG-IV): sequencing the most valuable type-strain genomes for metagenomic binning, comparative biology and taxonomic classification.</title>
        <authorList>
            <person name="Goeker M."/>
        </authorList>
    </citation>
    <scope>NUCLEOTIDE SEQUENCE [LARGE SCALE GENOMIC DNA]</scope>
    <source>
        <strain evidence="1 2">DSM 100316</strain>
    </source>
</reference>
<organism evidence="1 2">
    <name type="scientific">Sinobacterium caligoides</name>
    <dbReference type="NCBI Taxonomy" id="933926"/>
    <lineage>
        <taxon>Bacteria</taxon>
        <taxon>Pseudomonadati</taxon>
        <taxon>Pseudomonadota</taxon>
        <taxon>Gammaproteobacteria</taxon>
        <taxon>Cellvibrionales</taxon>
        <taxon>Spongiibacteraceae</taxon>
        <taxon>Sinobacterium</taxon>
    </lineage>
</organism>
<gene>
    <name evidence="1" type="ORF">EDC56_1844</name>
</gene>
<dbReference type="RefSeq" id="WP_123712199.1">
    <property type="nucleotide sequence ID" value="NZ_RKHR01000004.1"/>
</dbReference>
<sequence>MKELRQQQVIVVEEKLCVIQRIIEAGADVSPAMRYRLEGYLTALIALDVVSAQALQVLWRSILHERASLQVAANNQVSISILMPRAPVYPSTKT</sequence>
<dbReference type="Proteomes" id="UP000275394">
    <property type="component" value="Unassembled WGS sequence"/>
</dbReference>